<evidence type="ECO:0000313" key="1">
    <source>
        <dbReference type="EMBL" id="KAI3930506.1"/>
    </source>
</evidence>
<keyword evidence="2" id="KW-1185">Reference proteome</keyword>
<dbReference type="EMBL" id="JAJJMB010007362">
    <property type="protein sequence ID" value="KAI3930506.1"/>
    <property type="molecule type" value="Genomic_DNA"/>
</dbReference>
<comment type="caution">
    <text evidence="1">The sequence shown here is derived from an EMBL/GenBank/DDBJ whole genome shotgun (WGS) entry which is preliminary data.</text>
</comment>
<dbReference type="Proteomes" id="UP001202328">
    <property type="component" value="Unassembled WGS sequence"/>
</dbReference>
<evidence type="ECO:0000313" key="2">
    <source>
        <dbReference type="Proteomes" id="UP001202328"/>
    </source>
</evidence>
<sequence>MNPWLPNKTIINIFISQSNNNSIEIKMGSSSSMKIVMALIMYFLVASCAAETTKDFCFNTVEKCPSGQDCNTCCKSTLGYPQGGFALLGICCCQKDSMKV</sequence>
<gene>
    <name evidence="1" type="ORF">MKW98_022155</name>
</gene>
<protein>
    <submittedName>
        <fullName evidence="1">Uncharacterized protein</fullName>
    </submittedName>
</protein>
<dbReference type="AlphaFoldDB" id="A0AAD4T149"/>
<proteinExistence type="predicted"/>
<name>A0AAD4T149_9MAGN</name>
<organism evidence="1 2">
    <name type="scientific">Papaver atlanticum</name>
    <dbReference type="NCBI Taxonomy" id="357466"/>
    <lineage>
        <taxon>Eukaryota</taxon>
        <taxon>Viridiplantae</taxon>
        <taxon>Streptophyta</taxon>
        <taxon>Embryophyta</taxon>
        <taxon>Tracheophyta</taxon>
        <taxon>Spermatophyta</taxon>
        <taxon>Magnoliopsida</taxon>
        <taxon>Ranunculales</taxon>
        <taxon>Papaveraceae</taxon>
        <taxon>Papaveroideae</taxon>
        <taxon>Papaver</taxon>
    </lineage>
</organism>
<reference evidence="1" key="1">
    <citation type="submission" date="2022-04" db="EMBL/GenBank/DDBJ databases">
        <title>A functionally conserved STORR gene fusion in Papaver species that diverged 16.8 million years ago.</title>
        <authorList>
            <person name="Catania T."/>
        </authorList>
    </citation>
    <scope>NUCLEOTIDE SEQUENCE</scope>
    <source>
        <strain evidence="1">S-188037</strain>
    </source>
</reference>
<accession>A0AAD4T149</accession>